<reference evidence="4" key="1">
    <citation type="journal article" date="2010" name="Nature">
        <title>The Amphimedon queenslandica genome and the evolution of animal complexity.</title>
        <authorList>
            <person name="Srivastava M."/>
            <person name="Simakov O."/>
            <person name="Chapman J."/>
            <person name="Fahey B."/>
            <person name="Gauthier M.E."/>
            <person name="Mitros T."/>
            <person name="Richards G.S."/>
            <person name="Conaco C."/>
            <person name="Dacre M."/>
            <person name="Hellsten U."/>
            <person name="Larroux C."/>
            <person name="Putnam N.H."/>
            <person name="Stanke M."/>
            <person name="Adamska M."/>
            <person name="Darling A."/>
            <person name="Degnan S.M."/>
            <person name="Oakley T.H."/>
            <person name="Plachetzki D.C."/>
            <person name="Zhai Y."/>
            <person name="Adamski M."/>
            <person name="Calcino A."/>
            <person name="Cummins S.F."/>
            <person name="Goodstein D.M."/>
            <person name="Harris C."/>
            <person name="Jackson D.J."/>
            <person name="Leys S.P."/>
            <person name="Shu S."/>
            <person name="Woodcroft B.J."/>
            <person name="Vervoort M."/>
            <person name="Kosik K.S."/>
            <person name="Manning G."/>
            <person name="Degnan B.M."/>
            <person name="Rokhsar D.S."/>
        </authorList>
    </citation>
    <scope>NUCLEOTIDE SEQUENCE [LARGE SCALE GENOMIC DNA]</scope>
</reference>
<name>A0AAN0IJB5_AMPQE</name>
<dbReference type="Proteomes" id="UP000007879">
    <property type="component" value="Unassembled WGS sequence"/>
</dbReference>
<dbReference type="GO" id="GO:0042609">
    <property type="term" value="F:CD4 receptor binding"/>
    <property type="evidence" value="ECO:0007669"/>
    <property type="project" value="TreeGrafter"/>
</dbReference>
<dbReference type="GO" id="GO:0070062">
    <property type="term" value="C:extracellular exosome"/>
    <property type="evidence" value="ECO:0007669"/>
    <property type="project" value="TreeGrafter"/>
</dbReference>
<dbReference type="SMART" id="SM00409">
    <property type="entry name" value="IG"/>
    <property type="match status" value="2"/>
</dbReference>
<reference evidence="3" key="2">
    <citation type="submission" date="2024-06" db="UniProtKB">
        <authorList>
            <consortium name="EnsemblMetazoa"/>
        </authorList>
    </citation>
    <scope>IDENTIFICATION</scope>
</reference>
<keyword evidence="1" id="KW-1133">Transmembrane helix</keyword>
<dbReference type="KEGG" id="aqu:100641702"/>
<dbReference type="InterPro" id="IPR013783">
    <property type="entry name" value="Ig-like_fold"/>
</dbReference>
<dbReference type="InterPro" id="IPR036179">
    <property type="entry name" value="Ig-like_dom_sf"/>
</dbReference>
<dbReference type="GO" id="GO:0009897">
    <property type="term" value="C:external side of plasma membrane"/>
    <property type="evidence" value="ECO:0007669"/>
    <property type="project" value="TreeGrafter"/>
</dbReference>
<organism evidence="3 4">
    <name type="scientific">Amphimedon queenslandica</name>
    <name type="common">Sponge</name>
    <dbReference type="NCBI Taxonomy" id="400682"/>
    <lineage>
        <taxon>Eukaryota</taxon>
        <taxon>Metazoa</taxon>
        <taxon>Porifera</taxon>
        <taxon>Demospongiae</taxon>
        <taxon>Heteroscleromorpha</taxon>
        <taxon>Haplosclerida</taxon>
        <taxon>Niphatidae</taxon>
        <taxon>Amphimedon</taxon>
    </lineage>
</organism>
<keyword evidence="4" id="KW-1185">Reference proteome</keyword>
<evidence type="ECO:0000259" key="2">
    <source>
        <dbReference type="PROSITE" id="PS50835"/>
    </source>
</evidence>
<feature type="transmembrane region" description="Helical" evidence="1">
    <location>
        <begin position="225"/>
        <end position="247"/>
    </location>
</feature>
<dbReference type="EnsemblMetazoa" id="XM_003391830.2">
    <property type="protein sequence ID" value="XP_003391878.2"/>
    <property type="gene ID" value="LOC100641702"/>
</dbReference>
<evidence type="ECO:0000313" key="4">
    <source>
        <dbReference type="Proteomes" id="UP000007879"/>
    </source>
</evidence>
<dbReference type="SUPFAM" id="SSF48726">
    <property type="entry name" value="Immunoglobulin"/>
    <property type="match status" value="1"/>
</dbReference>
<proteinExistence type="predicted"/>
<dbReference type="PANTHER" id="PTHR46958">
    <property type="entry name" value="B-CELL RECEPTOR CD22"/>
    <property type="match status" value="1"/>
</dbReference>
<dbReference type="GO" id="GO:0019903">
    <property type="term" value="F:protein phosphatase binding"/>
    <property type="evidence" value="ECO:0007669"/>
    <property type="project" value="TreeGrafter"/>
</dbReference>
<dbReference type="InterPro" id="IPR007110">
    <property type="entry name" value="Ig-like_dom"/>
</dbReference>
<keyword evidence="1" id="KW-0472">Membrane</keyword>
<sequence>MKESHNSVITCHDNTNSTYFYLNVTYVPEITLSRDSYLEMEGIDLTIPINISANPPVESVHWYMNGAPINDTNVMTSDDSIMFQDLDRMHGGNYSVQGRNSKGDGDNATFLLIVYFDIEFSASVNESNMTTVELDEGEMYTINCSLSSVGSHPPNTTVHIQQSNGSLIYDKLEMNITASRDTYYLCVADNGMNTAYFNYSITVISATTPSPSPTSSPMPSTTPTGAGYTVTVSFGLLIIAIVLSFFVN</sequence>
<dbReference type="Gene3D" id="2.60.40.10">
    <property type="entry name" value="Immunoglobulins"/>
    <property type="match status" value="1"/>
</dbReference>
<evidence type="ECO:0000256" key="1">
    <source>
        <dbReference type="SAM" id="Phobius"/>
    </source>
</evidence>
<dbReference type="AlphaFoldDB" id="A0AAN0IJB5"/>
<protein>
    <recommendedName>
        <fullName evidence="2">Ig-like domain-containing protein</fullName>
    </recommendedName>
</protein>
<dbReference type="PROSITE" id="PS50835">
    <property type="entry name" value="IG_LIKE"/>
    <property type="match status" value="1"/>
</dbReference>
<dbReference type="GO" id="GO:0005769">
    <property type="term" value="C:early endosome"/>
    <property type="evidence" value="ECO:0007669"/>
    <property type="project" value="TreeGrafter"/>
</dbReference>
<feature type="domain" description="Ig-like" evidence="2">
    <location>
        <begin position="28"/>
        <end position="202"/>
    </location>
</feature>
<dbReference type="GO" id="GO:0033691">
    <property type="term" value="F:sialic acid binding"/>
    <property type="evidence" value="ECO:0007669"/>
    <property type="project" value="TreeGrafter"/>
</dbReference>
<dbReference type="RefSeq" id="XP_003391878.2">
    <property type="nucleotide sequence ID" value="XM_003391830.2"/>
</dbReference>
<evidence type="ECO:0000313" key="3">
    <source>
        <dbReference type="EnsemblMetazoa" id="XP_003391878.2"/>
    </source>
</evidence>
<dbReference type="GO" id="GO:0050859">
    <property type="term" value="P:negative regulation of B cell receptor signaling pathway"/>
    <property type="evidence" value="ECO:0007669"/>
    <property type="project" value="TreeGrafter"/>
</dbReference>
<keyword evidence="1" id="KW-0812">Transmembrane</keyword>
<dbReference type="GO" id="GO:0055037">
    <property type="term" value="C:recycling endosome"/>
    <property type="evidence" value="ECO:0007669"/>
    <property type="project" value="TreeGrafter"/>
</dbReference>
<accession>A0AAN0IJB5</accession>
<dbReference type="GeneID" id="100641702"/>
<dbReference type="InterPro" id="IPR003599">
    <property type="entry name" value="Ig_sub"/>
</dbReference>
<dbReference type="PANTHER" id="PTHR46958:SF1">
    <property type="entry name" value="B-CELL RECEPTOR CD22"/>
    <property type="match status" value="1"/>
</dbReference>